<accession>A0ABR8SWJ5</accession>
<name>A0ABR8SWJ5_9BACL</name>
<comment type="caution">
    <text evidence="1">The sequence shown here is derived from an EMBL/GenBank/DDBJ whole genome shotgun (WGS) entry which is preliminary data.</text>
</comment>
<gene>
    <name evidence="1" type="ORF">H9647_07410</name>
</gene>
<dbReference type="Pfam" id="PF26325">
    <property type="entry name" value="YhjD"/>
    <property type="match status" value="1"/>
</dbReference>
<organism evidence="1 2">
    <name type="scientific">Paenibacillus gallinarum</name>
    <dbReference type="NCBI Taxonomy" id="2762232"/>
    <lineage>
        <taxon>Bacteria</taxon>
        <taxon>Bacillati</taxon>
        <taxon>Bacillota</taxon>
        <taxon>Bacilli</taxon>
        <taxon>Bacillales</taxon>
        <taxon>Paenibacillaceae</taxon>
        <taxon>Paenibacillus</taxon>
    </lineage>
</organism>
<protein>
    <submittedName>
        <fullName evidence="1">Uncharacterized protein</fullName>
    </submittedName>
</protein>
<evidence type="ECO:0000313" key="1">
    <source>
        <dbReference type="EMBL" id="MBD7967885.1"/>
    </source>
</evidence>
<reference evidence="1 2" key="1">
    <citation type="submission" date="2020-08" db="EMBL/GenBank/DDBJ databases">
        <title>A Genomic Blueprint of the Chicken Gut Microbiome.</title>
        <authorList>
            <person name="Gilroy R."/>
            <person name="Ravi A."/>
            <person name="Getino M."/>
            <person name="Pursley I."/>
            <person name="Horton D.L."/>
            <person name="Alikhan N.-F."/>
            <person name="Baker D."/>
            <person name="Gharbi K."/>
            <person name="Hall N."/>
            <person name="Watson M."/>
            <person name="Adriaenssens E.M."/>
            <person name="Foster-Nyarko E."/>
            <person name="Jarju S."/>
            <person name="Secka A."/>
            <person name="Antonio M."/>
            <person name="Oren A."/>
            <person name="Chaudhuri R."/>
            <person name="La Ragione R.M."/>
            <person name="Hildebrand F."/>
            <person name="Pallen M.J."/>
        </authorList>
    </citation>
    <scope>NUCLEOTIDE SEQUENCE [LARGE SCALE GENOMIC DNA]</scope>
    <source>
        <strain evidence="1 2">Sa2BVA9</strain>
    </source>
</reference>
<dbReference type="RefSeq" id="WP_191799107.1">
    <property type="nucleotide sequence ID" value="NZ_JACSQL010000002.1"/>
</dbReference>
<sequence length="127" mass="14926">MTVPPTPPAPSEADHLLIKKYLIYTLMLDVLEQDIDMMRQVSLHMPEVYILRLSKLQSEVTVSLTNLRSDMRTRGIRVYEESKQKEGIEALYLCRGYRRRLFLLWTFAKTEVKKEISFFLGLNLTED</sequence>
<proteinExistence type="predicted"/>
<dbReference type="Proteomes" id="UP000608071">
    <property type="component" value="Unassembled WGS sequence"/>
</dbReference>
<evidence type="ECO:0000313" key="2">
    <source>
        <dbReference type="Proteomes" id="UP000608071"/>
    </source>
</evidence>
<dbReference type="EMBL" id="JACSQL010000002">
    <property type="protein sequence ID" value="MBD7967885.1"/>
    <property type="molecule type" value="Genomic_DNA"/>
</dbReference>
<keyword evidence="2" id="KW-1185">Reference proteome</keyword>
<dbReference type="InterPro" id="IPR058600">
    <property type="entry name" value="YhjD-like"/>
</dbReference>